<keyword evidence="3" id="KW-1185">Reference proteome</keyword>
<dbReference type="Gramene" id="OIT30105">
    <property type="protein sequence ID" value="OIT30105"/>
    <property type="gene ID" value="A4A49_53518"/>
</dbReference>
<dbReference type="AlphaFoldDB" id="A0A314KL66"/>
<dbReference type="EMBL" id="MJEQ01001596">
    <property type="protein sequence ID" value="OIT30105.1"/>
    <property type="molecule type" value="Genomic_DNA"/>
</dbReference>
<proteinExistence type="predicted"/>
<feature type="coiled-coil region" evidence="1">
    <location>
        <begin position="27"/>
        <end position="61"/>
    </location>
</feature>
<dbReference type="SMR" id="A0A314KL66"/>
<evidence type="ECO:0000256" key="1">
    <source>
        <dbReference type="SAM" id="Coils"/>
    </source>
</evidence>
<name>A0A314KL66_NICAT</name>
<comment type="caution">
    <text evidence="2">The sequence shown here is derived from an EMBL/GenBank/DDBJ whole genome shotgun (WGS) entry which is preliminary data.</text>
</comment>
<reference evidence="2" key="1">
    <citation type="submission" date="2016-11" db="EMBL/GenBank/DDBJ databases">
        <title>The genome of Nicotiana attenuata.</title>
        <authorList>
            <person name="Xu S."/>
            <person name="Brockmoeller T."/>
            <person name="Gaquerel E."/>
            <person name="Navarro A."/>
            <person name="Kuhl H."/>
            <person name="Gase K."/>
            <person name="Ling Z."/>
            <person name="Zhou W."/>
            <person name="Kreitzer C."/>
            <person name="Stanke M."/>
            <person name="Tang H."/>
            <person name="Lyons E."/>
            <person name="Pandey P."/>
            <person name="Pandey S.P."/>
            <person name="Timmermann B."/>
            <person name="Baldwin I.T."/>
        </authorList>
    </citation>
    <scope>NUCLEOTIDE SEQUENCE [LARGE SCALE GENOMIC DNA]</scope>
    <source>
        <strain evidence="2">UT</strain>
    </source>
</reference>
<feature type="non-terminal residue" evidence="2">
    <location>
        <position position="1"/>
    </location>
</feature>
<sequence length="122" mass="13763">QPKFKDDIADQIVVIDLVGDEESGEKTESYQDKIAKLEEKVAQMEQEIDGVKEVIADLKNLSDEKGYSPFRTVAPPTYEYNAQTLSQTLKDYHSPPTFSYLGHACSLRKAQSHYSKETGVDF</sequence>
<protein>
    <submittedName>
        <fullName evidence="2">Uncharacterized protein</fullName>
    </submittedName>
</protein>
<keyword evidence="1" id="KW-0175">Coiled coil</keyword>
<accession>A0A314KL66</accession>
<evidence type="ECO:0000313" key="2">
    <source>
        <dbReference type="EMBL" id="OIT30105.1"/>
    </source>
</evidence>
<organism evidence="2 3">
    <name type="scientific">Nicotiana attenuata</name>
    <name type="common">Coyote tobacco</name>
    <dbReference type="NCBI Taxonomy" id="49451"/>
    <lineage>
        <taxon>Eukaryota</taxon>
        <taxon>Viridiplantae</taxon>
        <taxon>Streptophyta</taxon>
        <taxon>Embryophyta</taxon>
        <taxon>Tracheophyta</taxon>
        <taxon>Spermatophyta</taxon>
        <taxon>Magnoliopsida</taxon>
        <taxon>eudicotyledons</taxon>
        <taxon>Gunneridae</taxon>
        <taxon>Pentapetalae</taxon>
        <taxon>asterids</taxon>
        <taxon>lamiids</taxon>
        <taxon>Solanales</taxon>
        <taxon>Solanaceae</taxon>
        <taxon>Nicotianoideae</taxon>
        <taxon>Nicotianeae</taxon>
        <taxon>Nicotiana</taxon>
    </lineage>
</organism>
<gene>
    <name evidence="2" type="ORF">A4A49_53518</name>
</gene>
<dbReference type="Proteomes" id="UP000187609">
    <property type="component" value="Unassembled WGS sequence"/>
</dbReference>
<evidence type="ECO:0000313" key="3">
    <source>
        <dbReference type="Proteomes" id="UP000187609"/>
    </source>
</evidence>